<evidence type="ECO:0000256" key="4">
    <source>
        <dbReference type="PIRSR" id="PIRSR617453-50"/>
    </source>
</evidence>
<dbReference type="Pfam" id="PF01597">
    <property type="entry name" value="GCV_H"/>
    <property type="match status" value="1"/>
</dbReference>
<sequence length="127" mass="14032">MSNVPEQLQYSREHEWVRVEGNRAYIGITHFAQDELGDIVYVELPEVGTTVTAGETFGTVESVKTVSDLYAPVSGRVIEVNQALADAPEKVNESPYDEAWMIVVEMSDKAELDALLSADAYAKHIQS</sequence>
<dbReference type="OrthoDB" id="9796712at2"/>
<comment type="subunit">
    <text evidence="3">The glycine cleavage system is composed of four proteins: P, T, L and H.</text>
</comment>
<comment type="similarity">
    <text evidence="1 3">Belongs to the GcvH family.</text>
</comment>
<dbReference type="InterPro" id="IPR017453">
    <property type="entry name" value="GCV_H_sub"/>
</dbReference>
<dbReference type="PROSITE" id="PS50968">
    <property type="entry name" value="BIOTINYL_LIPOYL"/>
    <property type="match status" value="1"/>
</dbReference>
<dbReference type="InterPro" id="IPR033753">
    <property type="entry name" value="GCV_H/Fam206"/>
</dbReference>
<accession>A0A4R8LTB0</accession>
<evidence type="ECO:0000256" key="2">
    <source>
        <dbReference type="ARBA" id="ARBA00022823"/>
    </source>
</evidence>
<protein>
    <recommendedName>
        <fullName evidence="3">Glycine cleavage system H protein</fullName>
    </recommendedName>
    <alternativeName>
        <fullName evidence="3">Octanoyl/lipoyl carrier protein</fullName>
    </alternativeName>
</protein>
<feature type="domain" description="Lipoyl-binding" evidence="5">
    <location>
        <begin position="23"/>
        <end position="105"/>
    </location>
</feature>
<dbReference type="InterPro" id="IPR002930">
    <property type="entry name" value="GCV_H"/>
</dbReference>
<dbReference type="InterPro" id="IPR000089">
    <property type="entry name" value="Biotin_lipoyl"/>
</dbReference>
<dbReference type="EMBL" id="SORF01000002">
    <property type="protein sequence ID" value="TDY50748.1"/>
    <property type="molecule type" value="Genomic_DNA"/>
</dbReference>
<evidence type="ECO:0000313" key="6">
    <source>
        <dbReference type="EMBL" id="TDY50748.1"/>
    </source>
</evidence>
<dbReference type="HAMAP" id="MF_00272">
    <property type="entry name" value="GcvH"/>
    <property type="match status" value="1"/>
</dbReference>
<dbReference type="GO" id="GO:0019464">
    <property type="term" value="P:glycine decarboxylation via glycine cleavage system"/>
    <property type="evidence" value="ECO:0007669"/>
    <property type="project" value="UniProtKB-UniRule"/>
</dbReference>
<dbReference type="GO" id="GO:0009249">
    <property type="term" value="P:protein lipoylation"/>
    <property type="evidence" value="ECO:0007669"/>
    <property type="project" value="UniProtKB-UniRule"/>
</dbReference>
<comment type="function">
    <text evidence="3">The glycine cleavage system catalyzes the degradation of glycine. The H protein shuttles the methylamine group of glycine from the P protein to the T protein.</text>
</comment>
<gene>
    <name evidence="3" type="primary">gcvH</name>
    <name evidence="6" type="ORF">C7445_102309</name>
</gene>
<dbReference type="AlphaFoldDB" id="A0A4R8LTB0"/>
<organism evidence="6 7">
    <name type="scientific">Alicyclobacillus sacchari</name>
    <dbReference type="NCBI Taxonomy" id="392010"/>
    <lineage>
        <taxon>Bacteria</taxon>
        <taxon>Bacillati</taxon>
        <taxon>Bacillota</taxon>
        <taxon>Bacilli</taxon>
        <taxon>Bacillales</taxon>
        <taxon>Alicyclobacillaceae</taxon>
        <taxon>Alicyclobacillus</taxon>
    </lineage>
</organism>
<evidence type="ECO:0000259" key="5">
    <source>
        <dbReference type="PROSITE" id="PS50968"/>
    </source>
</evidence>
<keyword evidence="2 3" id="KW-0450">Lipoyl</keyword>
<dbReference type="NCBIfam" id="TIGR00527">
    <property type="entry name" value="gcvH"/>
    <property type="match status" value="1"/>
</dbReference>
<dbReference type="NCBIfam" id="NF002270">
    <property type="entry name" value="PRK01202.1"/>
    <property type="match status" value="1"/>
</dbReference>
<dbReference type="GO" id="GO:0005960">
    <property type="term" value="C:glycine cleavage complex"/>
    <property type="evidence" value="ECO:0007669"/>
    <property type="project" value="InterPro"/>
</dbReference>
<keyword evidence="7" id="KW-1185">Reference proteome</keyword>
<dbReference type="PROSITE" id="PS00189">
    <property type="entry name" value="LIPOYL"/>
    <property type="match status" value="1"/>
</dbReference>
<comment type="function">
    <text evidence="3">Is also involved in protein lipoylation via its role as an octanoyl/lipoyl carrier protein intermediate.</text>
</comment>
<dbReference type="Gene3D" id="2.40.50.100">
    <property type="match status" value="1"/>
</dbReference>
<dbReference type="InterPro" id="IPR003016">
    <property type="entry name" value="2-oxoA_DH_lipoyl-BS"/>
</dbReference>
<comment type="cofactor">
    <cofactor evidence="3">
        <name>(R)-lipoate</name>
        <dbReference type="ChEBI" id="CHEBI:83088"/>
    </cofactor>
    <text evidence="3">Binds 1 lipoyl cofactor covalently.</text>
</comment>
<dbReference type="Proteomes" id="UP000294581">
    <property type="component" value="Unassembled WGS sequence"/>
</dbReference>
<feature type="modified residue" description="N6-lipoyllysine" evidence="3 4">
    <location>
        <position position="64"/>
    </location>
</feature>
<evidence type="ECO:0000256" key="1">
    <source>
        <dbReference type="ARBA" id="ARBA00009249"/>
    </source>
</evidence>
<evidence type="ECO:0000313" key="7">
    <source>
        <dbReference type="Proteomes" id="UP000294581"/>
    </source>
</evidence>
<evidence type="ECO:0000256" key="3">
    <source>
        <dbReference type="HAMAP-Rule" id="MF_00272"/>
    </source>
</evidence>
<dbReference type="PANTHER" id="PTHR11715">
    <property type="entry name" value="GLYCINE CLEAVAGE SYSTEM H PROTEIN"/>
    <property type="match status" value="1"/>
</dbReference>
<comment type="caution">
    <text evidence="6">The sequence shown here is derived from an EMBL/GenBank/DDBJ whole genome shotgun (WGS) entry which is preliminary data.</text>
</comment>
<dbReference type="InterPro" id="IPR011053">
    <property type="entry name" value="Single_hybrid_motif"/>
</dbReference>
<reference evidence="6 7" key="1">
    <citation type="submission" date="2019-03" db="EMBL/GenBank/DDBJ databases">
        <title>Genomic Encyclopedia of Type Strains, Phase IV (KMG-IV): sequencing the most valuable type-strain genomes for metagenomic binning, comparative biology and taxonomic classification.</title>
        <authorList>
            <person name="Goeker M."/>
        </authorList>
    </citation>
    <scope>NUCLEOTIDE SEQUENCE [LARGE SCALE GENOMIC DNA]</scope>
    <source>
        <strain evidence="6 7">DSM 17974</strain>
    </source>
</reference>
<dbReference type="CDD" id="cd06848">
    <property type="entry name" value="GCS_H"/>
    <property type="match status" value="1"/>
</dbReference>
<name>A0A4R8LTB0_9BACL</name>
<dbReference type="SUPFAM" id="SSF51230">
    <property type="entry name" value="Single hybrid motif"/>
    <property type="match status" value="1"/>
</dbReference>
<dbReference type="PANTHER" id="PTHR11715:SF3">
    <property type="entry name" value="GLYCINE CLEAVAGE SYSTEM H PROTEIN-RELATED"/>
    <property type="match status" value="1"/>
</dbReference>
<dbReference type="GO" id="GO:0005829">
    <property type="term" value="C:cytosol"/>
    <property type="evidence" value="ECO:0007669"/>
    <property type="project" value="TreeGrafter"/>
</dbReference>
<dbReference type="RefSeq" id="WP_134158666.1">
    <property type="nucleotide sequence ID" value="NZ_SORF01000002.1"/>
</dbReference>
<proteinExistence type="inferred from homology"/>